<sequence length="856" mass="91586">MLKSSKNEKKLLRCRFPRDGEVHWREQLLSTALDQVVSSGRKGISSLASALWRDADSLEGADKVVGKIPTDPGHPADGEDVRKAGTILHIASERVVPRNGVGPISQILLVFDLETNSLKRLEALFDADHLGNSLNATANPSVLSVGLVKVLSHEPLVDTKDTTGFEDLEDLAVDALEAGGVDRGFNSVDGVKGFLLEGHLHEVSLGESLFVGWKARAVDGTAVGKKRVSYQLVLETSLVGVHRSSGDLVVVVIEASDLAVAESRDFSRRATNTAADIKDVHARLDAHLQSQKVLMASNGLVEALAGVESTEVEGLAPSILVEIRGEVVVVACEGSVLGQTLLLLFFSLVAVFKAIPMLEVFFSSFGGGLFVLAQEAGEVAGLADLAVHGLGEVGITLVILLFEFGNHDDGLNEECWHGRRSSSCLFCFGREKARRPKKQARASSAPELALTQQTRQTRRGLQQLFSNLNLAFNIAIAVAVAIVTAIVASPTPSAMPPKADINRSGSESTDFPSVCENCLPENPYVQMIKENYGAECKICTRPFTVFRWLPDRNSRYKKTNICLTCARLKNCCQCCMLDLSFGLPIVVRDAALKLVAQGPSSEINKQYHAQNTENNLAEGQIPEEYEKTDSAARDLLKRLATSEPYYKRPRRNRDDNAPGGSGGIAGRSGPGPIRTRGGDRSRGGGGGRGGGRTGIKNFPSAAQLPPGPQDIEPPADKSITSLFLLGVEDDLAEHAIRTFFSAFGQISSIVCVHHSRCAFVNFQTRAGAEAAAASCQGKAIIAGCPLRIMWGKPRPLGNIDRGQVAAMTRASGKNAGQGAASSSAKETEQTAADPMEPLQPPGVSDKGFMYPSQRPE</sequence>
<dbReference type="AlphaFoldDB" id="A0AAD6NLD8"/>
<evidence type="ECO:0000256" key="4">
    <source>
        <dbReference type="ARBA" id="ARBA00022728"/>
    </source>
</evidence>
<gene>
    <name evidence="13" type="ORF">Dda_1381</name>
</gene>
<dbReference type="InterPro" id="IPR012677">
    <property type="entry name" value="Nucleotide-bd_a/b_plait_sf"/>
</dbReference>
<evidence type="ECO:0000256" key="10">
    <source>
        <dbReference type="SAM" id="MobiDB-lite"/>
    </source>
</evidence>
<keyword evidence="4" id="KW-0747">Spliceosome</keyword>
<feature type="transmembrane region" description="Helical" evidence="11">
    <location>
        <begin position="468"/>
        <end position="488"/>
    </location>
</feature>
<evidence type="ECO:0000256" key="8">
    <source>
        <dbReference type="ARBA" id="ARBA00025609"/>
    </source>
</evidence>
<evidence type="ECO:0000256" key="2">
    <source>
        <dbReference type="ARBA" id="ARBA00007781"/>
    </source>
</evidence>
<proteinExistence type="inferred from homology"/>
<evidence type="ECO:0000256" key="9">
    <source>
        <dbReference type="PROSITE-ProRule" id="PRU00176"/>
    </source>
</evidence>
<feature type="compositionally biased region" description="Gly residues" evidence="10">
    <location>
        <begin position="659"/>
        <end position="669"/>
    </location>
</feature>
<evidence type="ECO:0000256" key="5">
    <source>
        <dbReference type="ARBA" id="ARBA00022884"/>
    </source>
</evidence>
<evidence type="ECO:0000256" key="1">
    <source>
        <dbReference type="ARBA" id="ARBA00004123"/>
    </source>
</evidence>
<evidence type="ECO:0000313" key="13">
    <source>
        <dbReference type="EMBL" id="KAJ6262824.1"/>
    </source>
</evidence>
<feature type="domain" description="RRM" evidence="12">
    <location>
        <begin position="720"/>
        <end position="793"/>
    </location>
</feature>
<dbReference type="GO" id="GO:0036002">
    <property type="term" value="F:pre-mRNA binding"/>
    <property type="evidence" value="ECO:0007669"/>
    <property type="project" value="TreeGrafter"/>
</dbReference>
<keyword evidence="6" id="KW-0508">mRNA splicing</keyword>
<feature type="compositionally biased region" description="Gly residues" evidence="10">
    <location>
        <begin position="683"/>
        <end position="693"/>
    </location>
</feature>
<keyword evidence="11" id="KW-1133">Transmembrane helix</keyword>
<dbReference type="FunFam" id="3.30.70.330:FF:000396">
    <property type="entry name" value="Putative Pre-mRNA-splicing factor slt11"/>
    <property type="match status" value="1"/>
</dbReference>
<dbReference type="InterPro" id="IPR048995">
    <property type="entry name" value="STL11/RBM22-like_N"/>
</dbReference>
<comment type="similarity">
    <text evidence="2">Belongs to the SLT11 family.</text>
</comment>
<dbReference type="Gene3D" id="3.30.70.330">
    <property type="match status" value="1"/>
</dbReference>
<dbReference type="PANTHER" id="PTHR14089">
    <property type="entry name" value="PRE-MRNA-SPLICING FACTOR RBM22"/>
    <property type="match status" value="1"/>
</dbReference>
<protein>
    <submittedName>
        <fullName evidence="13">Pre-mRNA-splicing factor</fullName>
    </submittedName>
</protein>
<dbReference type="Pfam" id="PF00076">
    <property type="entry name" value="RRM_1"/>
    <property type="match status" value="1"/>
</dbReference>
<dbReference type="SMART" id="SM00360">
    <property type="entry name" value="RRM"/>
    <property type="match status" value="1"/>
</dbReference>
<keyword evidence="11" id="KW-0472">Membrane</keyword>
<evidence type="ECO:0000256" key="11">
    <source>
        <dbReference type="SAM" id="Phobius"/>
    </source>
</evidence>
<dbReference type="PROSITE" id="PS50102">
    <property type="entry name" value="RRM"/>
    <property type="match status" value="1"/>
</dbReference>
<accession>A0AAD6NLD8</accession>
<organism evidence="13 14">
    <name type="scientific">Drechslerella dactyloides</name>
    <name type="common">Nematode-trapping fungus</name>
    <name type="synonym">Arthrobotrys dactyloides</name>
    <dbReference type="NCBI Taxonomy" id="74499"/>
    <lineage>
        <taxon>Eukaryota</taxon>
        <taxon>Fungi</taxon>
        <taxon>Dikarya</taxon>
        <taxon>Ascomycota</taxon>
        <taxon>Pezizomycotina</taxon>
        <taxon>Orbiliomycetes</taxon>
        <taxon>Orbiliales</taxon>
        <taxon>Orbiliaceae</taxon>
        <taxon>Drechslerella</taxon>
    </lineage>
</organism>
<evidence type="ECO:0000256" key="3">
    <source>
        <dbReference type="ARBA" id="ARBA00022664"/>
    </source>
</evidence>
<dbReference type="InterPro" id="IPR039171">
    <property type="entry name" value="Cwc2/Slt11"/>
</dbReference>
<dbReference type="GO" id="GO:0017070">
    <property type="term" value="F:U6 snRNA binding"/>
    <property type="evidence" value="ECO:0007669"/>
    <property type="project" value="TreeGrafter"/>
</dbReference>
<feature type="region of interest" description="Disordered" evidence="10">
    <location>
        <begin position="808"/>
        <end position="856"/>
    </location>
</feature>
<dbReference type="Pfam" id="PF21369">
    <property type="entry name" value="STL11_N"/>
    <property type="match status" value="1"/>
</dbReference>
<dbReference type="EMBL" id="JAQGDS010000002">
    <property type="protein sequence ID" value="KAJ6262824.1"/>
    <property type="molecule type" value="Genomic_DNA"/>
</dbReference>
<dbReference type="GO" id="GO:0000974">
    <property type="term" value="C:Prp19 complex"/>
    <property type="evidence" value="ECO:0007669"/>
    <property type="project" value="TreeGrafter"/>
</dbReference>
<dbReference type="Proteomes" id="UP001221413">
    <property type="component" value="Unassembled WGS sequence"/>
</dbReference>
<evidence type="ECO:0000256" key="6">
    <source>
        <dbReference type="ARBA" id="ARBA00023187"/>
    </source>
</evidence>
<dbReference type="InterPro" id="IPR035979">
    <property type="entry name" value="RBD_domain_sf"/>
</dbReference>
<comment type="subcellular location">
    <subcellularLocation>
        <location evidence="1">Nucleus</location>
    </subcellularLocation>
</comment>
<evidence type="ECO:0000256" key="7">
    <source>
        <dbReference type="ARBA" id="ARBA00023242"/>
    </source>
</evidence>
<comment type="function">
    <text evidence="8">Involved in pre-mRNA splicing. Facilitates the cooperative formation of U2/U6 helix II in association with stem II in the spliceosome. Binds to RNA.</text>
</comment>
<keyword evidence="7" id="KW-0539">Nucleus</keyword>
<dbReference type="GO" id="GO:0008380">
    <property type="term" value="P:RNA splicing"/>
    <property type="evidence" value="ECO:0007669"/>
    <property type="project" value="UniProtKB-KW"/>
</dbReference>
<dbReference type="GO" id="GO:0071006">
    <property type="term" value="C:U2-type catalytic step 1 spliceosome"/>
    <property type="evidence" value="ECO:0007669"/>
    <property type="project" value="TreeGrafter"/>
</dbReference>
<dbReference type="InterPro" id="IPR000504">
    <property type="entry name" value="RRM_dom"/>
</dbReference>
<evidence type="ECO:0000259" key="12">
    <source>
        <dbReference type="PROSITE" id="PS50102"/>
    </source>
</evidence>
<dbReference type="GO" id="GO:0006397">
    <property type="term" value="P:mRNA processing"/>
    <property type="evidence" value="ECO:0007669"/>
    <property type="project" value="UniProtKB-KW"/>
</dbReference>
<dbReference type="PANTHER" id="PTHR14089:SF6">
    <property type="entry name" value="PRE-MRNA-SPLICING FACTOR RBM22"/>
    <property type="match status" value="1"/>
</dbReference>
<dbReference type="GO" id="GO:0071007">
    <property type="term" value="C:U2-type catalytic step 2 spliceosome"/>
    <property type="evidence" value="ECO:0007669"/>
    <property type="project" value="TreeGrafter"/>
</dbReference>
<name>A0AAD6NLD8_DREDA</name>
<keyword evidence="14" id="KW-1185">Reference proteome</keyword>
<keyword evidence="11" id="KW-0812">Transmembrane</keyword>
<comment type="caution">
    <text evidence="13">The sequence shown here is derived from an EMBL/GenBank/DDBJ whole genome shotgun (WGS) entry which is preliminary data.</text>
</comment>
<keyword evidence="3" id="KW-0507">mRNA processing</keyword>
<reference evidence="13" key="1">
    <citation type="submission" date="2023-01" db="EMBL/GenBank/DDBJ databases">
        <title>The chitinases involved in constricting ring structure development in the nematode-trapping fungus Drechslerella dactyloides.</title>
        <authorList>
            <person name="Wang R."/>
            <person name="Zhang L."/>
            <person name="Tang P."/>
            <person name="Li S."/>
            <person name="Liang L."/>
        </authorList>
    </citation>
    <scope>NUCLEOTIDE SEQUENCE</scope>
    <source>
        <strain evidence="13">YMF1.00031</strain>
    </source>
</reference>
<dbReference type="SUPFAM" id="SSF54928">
    <property type="entry name" value="RNA-binding domain, RBD"/>
    <property type="match status" value="1"/>
</dbReference>
<keyword evidence="5 9" id="KW-0694">RNA-binding</keyword>
<feature type="transmembrane region" description="Helical" evidence="11">
    <location>
        <begin position="336"/>
        <end position="355"/>
    </location>
</feature>
<evidence type="ECO:0000313" key="14">
    <source>
        <dbReference type="Proteomes" id="UP001221413"/>
    </source>
</evidence>
<feature type="region of interest" description="Disordered" evidence="10">
    <location>
        <begin position="642"/>
        <end position="714"/>
    </location>
</feature>